<sequence>MNTRDALAIGSDTRPPVLFRGDFSQWKSRFLDFVAKQPLHKQIMESLRNGPVKYYTEISAVPDGNPPIVGGRVEKDDTNFTPEEANRVRGDILAKSYLIQSLPNEIYANIDCNDTGKAMWDEIRSLMHGTEKGIQMKRTNLLTKFATFKGREGELLEDTYHRFCTMINELRKNNLKKSQLDINIQFINSLRSEWRRFASNIQQNRNLEDLDIHELFELLNHNQDEVLEILGTEKKAEKYADPLALVVDRRHYHSGKSTRYEDDYDVPSDTGEKGSESDEEMNDIKRALALITRSMSKRNARKPMSSNNHRYSSGRRYEPRDRYESRNDARRYEKPAEFDTRRYDDQRDRRYEEPRERRYEERRYEDPRDRRFDEPKRYERKPEPRRYEQGGKTDYQKSEETAKPEDKGKEVKKADGGPTCFKCGKPGHFAKNCTNHVSKYDYYKNKMNLAKRQDEGHALLAEDEAWLQMSSDDEERGLVCMLAQDDAWNVDSDEGKEDQLCLMADVEEQYSEDSDRDYNDVDSDHSDSSSEVLPDPYIELENQVKSLAQKVSEYENKIKQANKRTTIVESKLASEHALVVKFSTELAHSKEKRAISKTPTLYDLRYMSLGYKIIFMKESDDPEQLKEIEKKEKARKTKQSFPFNYSSLNASYATREIPLSKDYTPSYTEDEMNQEVPILEKVYKDNQTFYEKRIAKLEAELEDERRMSLREKDLFLSKINELEKALKSKSTPTASQSTFGTRDNSRHHHHRWNVNALDFRPSSTSSTNSKSMVLREGQIGHPESEVASSSRTNVNVPKKNRRFRKQKNATKPKEHSHNFTPKKNPSHTHSPNVKGTNRGFQNVTDQYMRNGRSKNKESGSKEGSRPKPFAHKPSFMQNNFSNFDGHVWYMDSGCSKHMTGRKELLANFKQKYGGNVRFGNKLSAPIMGYGDILHHKITINKVAYVEGLSHNLLSIGKFCDKKLEVNFRETRCCVRTYDGQELIEGTRRSNLYTVNFRKQRPFTEVCLLSKATFNQNVLWHRRLSHLNYATINQLAKTDCDLMTTRFEMSMLRELSFFLGLQVLQKSDGILINQSKYIGDLLKRFHMDTSSVAKTPMASGTLIGADPKGKPVDQKTYRAIIGSLLYLTASRPDIMFATCFCARFQAYPKESHMMAVKRILRYLKGTPNRGLWYPKESGFELVAFLDADHGGCQLDQKSTSGLVQFLGDKLVSWGSKKQHCVSTSTAEAEYVAAASCCSQVLWMRTQLRDYGYNFNHIPSYCDSKSAIAITCNPVQHTRTKHIDIRYHFIKDHVEKGTIELYFVNIEYQLADLFTKPLDKKRFNFLISKLGGTFPSYACSEGERYLPLPELSGNRFGVLMGFYTIVGVLQESGIKCFSKSQPYQDHIPYPNPESPDLMRVYIPSDDEFVMNPGTKKSNPGTVHPGPTPSNPETLFWLSLWLPISDLIGDRFQETKSRPEASPLCIPKLCARANPGSAFSLKTPVFFCVGDAIPEQGSNPGTTAVWRGGELRESIRNPGSVSIMAKPRSSAPRQSHDVPSPPITYRTLTPEMQAISDSIYPFAHYRSPTPNNFYLDPDNFTCSYPIIVELLRNHPLTPLLTRRVDVPEVYIQQFYDSMTYVEETSSKPAHFKCMVEVIEYELTPEKFWHILQIPGGDFEPDEHLSNDEMIEMIYCLGYADTLSSLSKFTRNSLAGIWDNFFTILNKCLSSRTKVLEQCGKEMKQVFLGCAFDIRNTDYRYFLWKEFVGVITDKGNPKKARTFVPYPRFLGLIIHHILDENNFDPRTDLPMYPTWSMTRLNDRSSDPAGVIPMKIPQSLLDEADLFSPIVRAYLELSPLPGTPRAGDWHPGGCEYEVSGGDDGGRLGGENDHSGDATTHVDRSTLLTMLGLDSDDSDDSDDDHHVDGAGGIRIEGDTLVEESELSVGRKRIDERVTGSEVLTDPPLPLGRSRAPTSATRTHSFDAGIEADTSHPEVQLHAPLSHSLTSQQVRVSFHGDLAQRLSRPHLEGSGIETGGSLPRSPTFIDEHMSLEPNDTLLGTHTASLSDAVSAPSFTILSDVTGTPRVAPQTGVSRGPEGRPTTAIITPTVNVGHTVDSAVVQTGTLCEPGVTYPASVVRDIVDSALKAVREEFAGRIAVLEAQLKGKGQVVEPVRDPSPPPPPTSHPRSTAPASSSDELRDLLMTSLLSRSDLNDNEVNLLGYLKRFTDTSLPVSHPEPATSSSQEVVSYIQRLEGKLDAMKTEVQFDISLVKGSLSGVQTQIRDLQTTCRTAAEPARRRHDDRDDPDRREGEITKRARHISLALTGTSSGTAPSGTCTDTGADVQHSQPSQRTVVDVEMGCQTSSSLSFGSPPPYMSLLPLTPSPTCHDHDRPPPRTPSHVPSVSPPRASPTVPDFSAFGTPSPPPRSTVRCRAPINPVTHGPQRPIHGQWRQPSVSPPKVIYPNEKGALSNRRRYVEPRVPIRWDRERRRGRYLEDSHSSIFTDEVLDLPIEKYLGITKMPKSDQVKHNTRVYTFSEADFENVHIDDIETLFTDLKTLTSRPQAFYEGLEAVKRFIVRNRRNSEISYFQIGLESHQNSINLTPPNQDLPNIDRYPLFDVIEKPSLGVVYPNEKGEKKFMRCDEVHKYCDGTLHFINKGLATKEKRRELEVQKTGHWMDPTMLIKKAFRIIAHRLEHRNVLRRLESFYGLRKIEGPAKKLEERPPPPRRDEGSSRKTTYARRKTLSNHQRRRRN</sequence>
<keyword evidence="1" id="KW-0064">Aspartyl protease</keyword>
<dbReference type="CDD" id="cd09272">
    <property type="entry name" value="RNase_HI_RT_Ty1"/>
    <property type="match status" value="1"/>
</dbReference>
<feature type="compositionally biased region" description="Basic and acidic residues" evidence="4">
    <location>
        <begin position="854"/>
        <end position="865"/>
    </location>
</feature>
<dbReference type="Pfam" id="PF00098">
    <property type="entry name" value="zf-CCHC"/>
    <property type="match status" value="1"/>
</dbReference>
<keyword evidence="3" id="KW-0175">Coiled coil</keyword>
<dbReference type="EMBL" id="JARYMX010000004">
    <property type="protein sequence ID" value="KAJ9551353.1"/>
    <property type="molecule type" value="Genomic_DNA"/>
</dbReference>
<dbReference type="GO" id="GO:0004190">
    <property type="term" value="F:aspartic-type endopeptidase activity"/>
    <property type="evidence" value="ECO:0007669"/>
    <property type="project" value="UniProtKB-KW"/>
</dbReference>
<dbReference type="Proteomes" id="UP001172457">
    <property type="component" value="Chromosome 4"/>
</dbReference>
<keyword evidence="2" id="KW-0863">Zinc-finger</keyword>
<dbReference type="SUPFAM" id="SSF57756">
    <property type="entry name" value="Retrovirus zinc finger-like domains"/>
    <property type="match status" value="1"/>
</dbReference>
<evidence type="ECO:0000259" key="5">
    <source>
        <dbReference type="PROSITE" id="PS50158"/>
    </source>
</evidence>
<keyword evidence="1" id="KW-0645">Protease</keyword>
<dbReference type="GO" id="GO:0003676">
    <property type="term" value="F:nucleic acid binding"/>
    <property type="evidence" value="ECO:0007669"/>
    <property type="project" value="InterPro"/>
</dbReference>
<feature type="compositionally biased region" description="Low complexity" evidence="4">
    <location>
        <begin position="762"/>
        <end position="771"/>
    </location>
</feature>
<feature type="compositionally biased region" description="Low complexity" evidence="4">
    <location>
        <begin position="2162"/>
        <end position="2172"/>
    </location>
</feature>
<feature type="compositionally biased region" description="Polar residues" evidence="4">
    <location>
        <begin position="818"/>
        <end position="847"/>
    </location>
</feature>
<organism evidence="6 7">
    <name type="scientific">Centaurea solstitialis</name>
    <name type="common">yellow star-thistle</name>
    <dbReference type="NCBI Taxonomy" id="347529"/>
    <lineage>
        <taxon>Eukaryota</taxon>
        <taxon>Viridiplantae</taxon>
        <taxon>Streptophyta</taxon>
        <taxon>Embryophyta</taxon>
        <taxon>Tracheophyta</taxon>
        <taxon>Spermatophyta</taxon>
        <taxon>Magnoliopsida</taxon>
        <taxon>eudicotyledons</taxon>
        <taxon>Gunneridae</taxon>
        <taxon>Pentapetalae</taxon>
        <taxon>asterids</taxon>
        <taxon>campanulids</taxon>
        <taxon>Asterales</taxon>
        <taxon>Asteraceae</taxon>
        <taxon>Carduoideae</taxon>
        <taxon>Cardueae</taxon>
        <taxon>Centaureinae</taxon>
        <taxon>Centaurea</taxon>
    </lineage>
</organism>
<dbReference type="InterPro" id="IPR054722">
    <property type="entry name" value="PolX-like_BBD"/>
</dbReference>
<dbReference type="SUPFAM" id="SSF56672">
    <property type="entry name" value="DNA/RNA polymerases"/>
    <property type="match status" value="1"/>
</dbReference>
<feature type="compositionally biased region" description="Pro residues" evidence="4">
    <location>
        <begin position="2152"/>
        <end position="2161"/>
    </location>
</feature>
<protein>
    <recommendedName>
        <fullName evidence="5">CCHC-type domain-containing protein</fullName>
    </recommendedName>
</protein>
<feature type="region of interest" description="Disordered" evidence="4">
    <location>
        <begin position="725"/>
        <end position="873"/>
    </location>
</feature>
<feature type="compositionally biased region" description="Polar residues" evidence="4">
    <location>
        <begin position="728"/>
        <end position="742"/>
    </location>
</feature>
<name>A0AA38SZ47_9ASTR</name>
<evidence type="ECO:0000313" key="6">
    <source>
        <dbReference type="EMBL" id="KAJ9551353.1"/>
    </source>
</evidence>
<feature type="region of interest" description="Disordered" evidence="4">
    <location>
        <begin position="2058"/>
        <end position="2078"/>
    </location>
</feature>
<feature type="region of interest" description="Disordered" evidence="4">
    <location>
        <begin position="294"/>
        <end position="417"/>
    </location>
</feature>
<feature type="compositionally biased region" description="Basic residues" evidence="4">
    <location>
        <begin position="798"/>
        <end position="810"/>
    </location>
</feature>
<dbReference type="PANTHER" id="PTHR11439:SF495">
    <property type="entry name" value="REVERSE TRANSCRIPTASE, RNA-DEPENDENT DNA POLYMERASE-RELATED"/>
    <property type="match status" value="1"/>
</dbReference>
<feature type="region of interest" description="Disordered" evidence="4">
    <location>
        <begin position="2000"/>
        <end position="2020"/>
    </location>
</feature>
<feature type="coiled-coil region" evidence="3">
    <location>
        <begin position="687"/>
        <end position="714"/>
    </location>
</feature>
<feature type="region of interest" description="Disordered" evidence="4">
    <location>
        <begin position="2692"/>
        <end position="2731"/>
    </location>
</feature>
<dbReference type="PANTHER" id="PTHR11439">
    <property type="entry name" value="GAG-POL-RELATED RETROTRANSPOSON"/>
    <property type="match status" value="1"/>
</dbReference>
<proteinExistence type="predicted"/>
<feature type="region of interest" description="Disordered" evidence="4">
    <location>
        <begin position="2144"/>
        <end position="2173"/>
    </location>
</feature>
<feature type="compositionally biased region" description="Basic and acidic residues" evidence="4">
    <location>
        <begin position="2692"/>
        <end position="2711"/>
    </location>
</feature>
<dbReference type="SMART" id="SM00343">
    <property type="entry name" value="ZnF_C2HC"/>
    <property type="match status" value="1"/>
</dbReference>
<evidence type="ECO:0000313" key="7">
    <source>
        <dbReference type="Proteomes" id="UP001172457"/>
    </source>
</evidence>
<keyword evidence="2" id="KW-0862">Zinc</keyword>
<dbReference type="Pfam" id="PF22936">
    <property type="entry name" value="Pol_BBD"/>
    <property type="match status" value="1"/>
</dbReference>
<feature type="compositionally biased region" description="Basic and acidic residues" evidence="4">
    <location>
        <begin position="2272"/>
        <end position="2292"/>
    </location>
</feature>
<accession>A0AA38SZ47</accession>
<feature type="domain" description="CCHC-type" evidence="5">
    <location>
        <begin position="420"/>
        <end position="435"/>
    </location>
</feature>
<dbReference type="Gene3D" id="4.10.60.10">
    <property type="entry name" value="Zinc finger, CCHC-type"/>
    <property type="match status" value="1"/>
</dbReference>
<keyword evidence="1" id="KW-0378">Hydrolase</keyword>
<feature type="region of interest" description="Disordered" evidence="4">
    <location>
        <begin position="2417"/>
        <end position="2436"/>
    </location>
</feature>
<keyword evidence="2" id="KW-0479">Metal-binding</keyword>
<feature type="compositionally biased region" description="Basic residues" evidence="4">
    <location>
        <begin position="2715"/>
        <end position="2731"/>
    </location>
</feature>
<evidence type="ECO:0000256" key="4">
    <source>
        <dbReference type="SAM" id="MobiDB-lite"/>
    </source>
</evidence>
<keyword evidence="7" id="KW-1185">Reference proteome</keyword>
<comment type="caution">
    <text evidence="6">The sequence shown here is derived from an EMBL/GenBank/DDBJ whole genome shotgun (WGS) entry which is preliminary data.</text>
</comment>
<feature type="region of interest" description="Disordered" evidence="4">
    <location>
        <begin position="1887"/>
        <end position="1953"/>
    </location>
</feature>
<feature type="region of interest" description="Disordered" evidence="4">
    <location>
        <begin position="2268"/>
        <end position="2391"/>
    </location>
</feature>
<feature type="coiled-coil region" evidence="3">
    <location>
        <begin position="537"/>
        <end position="571"/>
    </location>
</feature>
<feature type="region of interest" description="Disordered" evidence="4">
    <location>
        <begin position="511"/>
        <end position="533"/>
    </location>
</feature>
<evidence type="ECO:0000256" key="3">
    <source>
        <dbReference type="SAM" id="Coils"/>
    </source>
</evidence>
<dbReference type="GO" id="GO:0008270">
    <property type="term" value="F:zinc ion binding"/>
    <property type="evidence" value="ECO:0007669"/>
    <property type="project" value="UniProtKB-KW"/>
</dbReference>
<dbReference type="InterPro" id="IPR036875">
    <property type="entry name" value="Znf_CCHC_sf"/>
</dbReference>
<gene>
    <name evidence="6" type="ORF">OSB04_015398</name>
</gene>
<feature type="region of interest" description="Disordered" evidence="4">
    <location>
        <begin position="256"/>
        <end position="281"/>
    </location>
</feature>
<dbReference type="PROSITE" id="PS50158">
    <property type="entry name" value="ZF_CCHC"/>
    <property type="match status" value="1"/>
</dbReference>
<feature type="compositionally biased region" description="Basic and acidic residues" evidence="4">
    <location>
        <begin position="516"/>
        <end position="528"/>
    </location>
</feature>
<reference evidence="6" key="1">
    <citation type="submission" date="2023-03" db="EMBL/GenBank/DDBJ databases">
        <title>Chromosome-scale reference genome and RAD-based genetic map of yellow starthistle (Centaurea solstitialis) reveal putative structural variation and QTLs associated with invader traits.</title>
        <authorList>
            <person name="Reatini B."/>
            <person name="Cang F.A."/>
            <person name="Jiang Q."/>
            <person name="Mckibben M.T.W."/>
            <person name="Barker M.S."/>
            <person name="Rieseberg L.H."/>
            <person name="Dlugosch K.M."/>
        </authorList>
    </citation>
    <scope>NUCLEOTIDE SEQUENCE</scope>
    <source>
        <strain evidence="6">CAN-66</strain>
        <tissue evidence="6">Leaf</tissue>
    </source>
</reference>
<dbReference type="InterPro" id="IPR001878">
    <property type="entry name" value="Znf_CCHC"/>
</dbReference>
<dbReference type="InterPro" id="IPR043502">
    <property type="entry name" value="DNA/RNA_pol_sf"/>
</dbReference>
<evidence type="ECO:0000256" key="2">
    <source>
        <dbReference type="PROSITE-ProRule" id="PRU00047"/>
    </source>
</evidence>
<feature type="compositionally biased region" description="Polar residues" evidence="4">
    <location>
        <begin position="786"/>
        <end position="795"/>
    </location>
</feature>
<feature type="compositionally biased region" description="Low complexity" evidence="4">
    <location>
        <begin position="2302"/>
        <end position="2315"/>
    </location>
</feature>
<evidence type="ECO:0000256" key="1">
    <source>
        <dbReference type="ARBA" id="ARBA00022750"/>
    </source>
</evidence>
<feature type="compositionally biased region" description="Basic and acidic residues" evidence="4">
    <location>
        <begin position="270"/>
        <end position="281"/>
    </location>
</feature>
<feature type="compositionally biased region" description="Basic and acidic residues" evidence="4">
    <location>
        <begin position="315"/>
        <end position="415"/>
    </location>
</feature>
<dbReference type="Pfam" id="PF14223">
    <property type="entry name" value="Retrotran_gag_2"/>
    <property type="match status" value="1"/>
</dbReference>